<dbReference type="InterPro" id="IPR000361">
    <property type="entry name" value="ATAP_core_dom"/>
</dbReference>
<evidence type="ECO:0000259" key="1">
    <source>
        <dbReference type="Pfam" id="PF01521"/>
    </source>
</evidence>
<dbReference type="Pfam" id="PF01521">
    <property type="entry name" value="Fe-S_biosyn"/>
    <property type="match status" value="1"/>
</dbReference>
<dbReference type="SUPFAM" id="SSF89360">
    <property type="entry name" value="HesB-like domain"/>
    <property type="match status" value="1"/>
</dbReference>
<dbReference type="Proteomes" id="UP000182762">
    <property type="component" value="Unassembled WGS sequence"/>
</dbReference>
<evidence type="ECO:0000313" key="2">
    <source>
        <dbReference type="EMBL" id="SFQ85714.1"/>
    </source>
</evidence>
<feature type="domain" description="Core" evidence="1">
    <location>
        <begin position="1"/>
        <end position="86"/>
    </location>
</feature>
<dbReference type="Gene3D" id="2.60.300.12">
    <property type="entry name" value="HesB-like domain"/>
    <property type="match status" value="1"/>
</dbReference>
<evidence type="ECO:0000313" key="3">
    <source>
        <dbReference type="Proteomes" id="UP000182762"/>
    </source>
</evidence>
<sequence length="101" mass="11568">MLLTLTEAASKQLKTMKLQKEQTPRIDTDITGGCGMSIKFTLIIDGPRRNDMLLKYDGFQIRVDQFTKRYLNEEIQIDYKDKEGFLVGESFASSACAFEFD</sequence>
<gene>
    <name evidence="2" type="ORF">SAMN02745910_04458</name>
</gene>
<dbReference type="InterPro" id="IPR035903">
    <property type="entry name" value="HesB-like_dom_sf"/>
</dbReference>
<dbReference type="EMBL" id="FOXX01000016">
    <property type="protein sequence ID" value="SFQ85714.1"/>
    <property type="molecule type" value="Genomic_DNA"/>
</dbReference>
<dbReference type="GeneID" id="93712993"/>
<name>A0A1I6BXV4_9BACI</name>
<organism evidence="2 3">
    <name type="scientific">Priestia endophytica DSM 13796</name>
    <dbReference type="NCBI Taxonomy" id="1121089"/>
    <lineage>
        <taxon>Bacteria</taxon>
        <taxon>Bacillati</taxon>
        <taxon>Bacillota</taxon>
        <taxon>Bacilli</taxon>
        <taxon>Bacillales</taxon>
        <taxon>Bacillaceae</taxon>
        <taxon>Priestia</taxon>
    </lineage>
</organism>
<reference evidence="2 3" key="1">
    <citation type="submission" date="2016-10" db="EMBL/GenBank/DDBJ databases">
        <authorList>
            <person name="Varghese N."/>
            <person name="Submissions S."/>
        </authorList>
    </citation>
    <scope>NUCLEOTIDE SEQUENCE [LARGE SCALE GENOMIC DNA]</scope>
    <source>
        <strain evidence="2 3">DSM 13796</strain>
    </source>
</reference>
<proteinExistence type="predicted"/>
<dbReference type="RefSeq" id="WP_061803035.1">
    <property type="nucleotide sequence ID" value="NZ_FOXX01000016.1"/>
</dbReference>
<accession>A0A1I6BXV4</accession>
<comment type="caution">
    <text evidence="2">The sequence shown here is derived from an EMBL/GenBank/DDBJ whole genome shotgun (WGS) entry which is preliminary data.</text>
</comment>
<keyword evidence="3" id="KW-1185">Reference proteome</keyword>
<protein>
    <submittedName>
        <fullName evidence="2">Fe-S cluster assembly iron-binding protein IscA</fullName>
    </submittedName>
</protein>